<protein>
    <recommendedName>
        <fullName evidence="2">Lipoprotein</fullName>
    </recommendedName>
</protein>
<evidence type="ECO:0000313" key="1">
    <source>
        <dbReference type="EMBL" id="AKN35423.1"/>
    </source>
</evidence>
<dbReference type="EMBL" id="KR057494">
    <property type="protein sequence ID" value="AKN35423.1"/>
    <property type="molecule type" value="Genomic_DNA"/>
</dbReference>
<name>A0A0H3ZHP1_ENTCL</name>
<dbReference type="AlphaFoldDB" id="A0A0H3ZHP1"/>
<organism evidence="1">
    <name type="scientific">Enterobacter cloacae</name>
    <dbReference type="NCBI Taxonomy" id="550"/>
    <lineage>
        <taxon>Bacteria</taxon>
        <taxon>Pseudomonadati</taxon>
        <taxon>Pseudomonadota</taxon>
        <taxon>Gammaproteobacteria</taxon>
        <taxon>Enterobacterales</taxon>
        <taxon>Enterobacteriaceae</taxon>
        <taxon>Enterobacter</taxon>
        <taxon>Enterobacter cloacae complex</taxon>
    </lineage>
</organism>
<proteinExistence type="predicted"/>
<sequence length="48" mass="5208">MIIRVCLIILSTLSVGCSTEGVQSLIVELLDESNVCPRGIDSVSRECR</sequence>
<accession>A0A0H3ZHP1</accession>
<reference evidence="1" key="1">
    <citation type="journal article" date="2017" name="Antimicrob. Agents Chemother.">
        <title>Enterobacter cloacae Complex Isolates Harboring blaNMC-A or blaIMI-Type Class A Carbapenemase Genes on Novel Chromosomal Integrative Elements and Plasmids.</title>
        <authorList>
            <person name="Boyd D.A."/>
            <person name="Mataseje L.F."/>
            <person name="Davidson R."/>
            <person name="Delport J.A."/>
            <person name="Fuller J."/>
            <person name="Hoang L."/>
            <person name="Lefebvre B."/>
            <person name="Levett P.N."/>
            <person name="Roscoe D.L."/>
            <person name="Willey B.M."/>
            <person name="Mulvey M.R."/>
        </authorList>
    </citation>
    <scope>NUCLEOTIDE SEQUENCE</scope>
    <source>
        <strain evidence="1">N11-1168</strain>
    </source>
</reference>
<evidence type="ECO:0008006" key="2">
    <source>
        <dbReference type="Google" id="ProtNLM"/>
    </source>
</evidence>
<dbReference type="PROSITE" id="PS51257">
    <property type="entry name" value="PROKAR_LIPOPROTEIN"/>
    <property type="match status" value="1"/>
</dbReference>